<dbReference type="CDD" id="cd17524">
    <property type="entry name" value="RMtype1_S_EcoUTORF5051P-TRD2-CR2_like"/>
    <property type="match status" value="1"/>
</dbReference>
<dbReference type="SUPFAM" id="SSF116734">
    <property type="entry name" value="DNA methylase specificity domain"/>
    <property type="match status" value="2"/>
</dbReference>
<keyword evidence="5" id="KW-0378">Hydrolase</keyword>
<dbReference type="GO" id="GO:0003677">
    <property type="term" value="F:DNA binding"/>
    <property type="evidence" value="ECO:0007669"/>
    <property type="project" value="UniProtKB-KW"/>
</dbReference>
<evidence type="ECO:0000313" key="6">
    <source>
        <dbReference type="Proteomes" id="UP000567922"/>
    </source>
</evidence>
<evidence type="ECO:0000256" key="2">
    <source>
        <dbReference type="ARBA" id="ARBA00022747"/>
    </source>
</evidence>
<accession>A0A839RQS5</accession>
<comment type="caution">
    <text evidence="5">The sequence shown here is derived from an EMBL/GenBank/DDBJ whole genome shotgun (WGS) entry which is preliminary data.</text>
</comment>
<dbReference type="Gene3D" id="3.90.220.20">
    <property type="entry name" value="DNA methylase specificity domains"/>
    <property type="match status" value="2"/>
</dbReference>
<dbReference type="Pfam" id="PF01420">
    <property type="entry name" value="Methylase_S"/>
    <property type="match status" value="1"/>
</dbReference>
<keyword evidence="5" id="KW-0540">Nuclease</keyword>
<proteinExistence type="inferred from homology"/>
<evidence type="ECO:0000313" key="5">
    <source>
        <dbReference type="EMBL" id="MBB3038221.1"/>
    </source>
</evidence>
<dbReference type="EMBL" id="JACHWS010000002">
    <property type="protein sequence ID" value="MBB3038221.1"/>
    <property type="molecule type" value="Genomic_DNA"/>
</dbReference>
<keyword evidence="2" id="KW-0680">Restriction system</keyword>
<dbReference type="GO" id="GO:0009307">
    <property type="term" value="P:DNA restriction-modification system"/>
    <property type="evidence" value="ECO:0007669"/>
    <property type="project" value="UniProtKB-KW"/>
</dbReference>
<dbReference type="GO" id="GO:0004519">
    <property type="term" value="F:endonuclease activity"/>
    <property type="evidence" value="ECO:0007669"/>
    <property type="project" value="UniProtKB-KW"/>
</dbReference>
<dbReference type="PANTHER" id="PTHR30408:SF12">
    <property type="entry name" value="TYPE I RESTRICTION ENZYME MJAVIII SPECIFICITY SUBUNIT"/>
    <property type="match status" value="1"/>
</dbReference>
<name>A0A839RQS5_9ACTN</name>
<sequence length="278" mass="31244">MYHTLRNYDFAPYISGSTRSKLTQGQLLRAEVPLPPLDEQRRIAAILDHADALRAKRRQVLAHLDDLTQAIFHDMFGDPATWASRWPMGVIGDMTQSVRYGTSAKAGDSGEWPILRMGNVTDSGRLDLRDLKYIDLSVADVPRYTVRRGDMLFNRTNSKEKVGKTAVVRTDRSLALAGYLVRVRCKPEHQSEFVSAYLTSPFGQAIRRRLAKAAVNQANINASELQRIPIALPSSDLQRKFTARIESVDAQRTAVQNLLISDDQLFTSLQSRAFRGEL</sequence>
<dbReference type="InterPro" id="IPR000055">
    <property type="entry name" value="Restrct_endonuc_typeI_TRD"/>
</dbReference>
<evidence type="ECO:0000259" key="4">
    <source>
        <dbReference type="Pfam" id="PF01420"/>
    </source>
</evidence>
<keyword evidence="3" id="KW-0238">DNA-binding</keyword>
<reference evidence="5 6" key="1">
    <citation type="submission" date="2020-08" db="EMBL/GenBank/DDBJ databases">
        <title>Sequencing the genomes of 1000 actinobacteria strains.</title>
        <authorList>
            <person name="Klenk H.-P."/>
        </authorList>
    </citation>
    <scope>NUCLEOTIDE SEQUENCE [LARGE SCALE GENOMIC DNA]</scope>
    <source>
        <strain evidence="5 6">DSM 45258</strain>
    </source>
</reference>
<gene>
    <name evidence="5" type="ORF">FHU29_002670</name>
</gene>
<evidence type="ECO:0000256" key="1">
    <source>
        <dbReference type="ARBA" id="ARBA00010923"/>
    </source>
</evidence>
<feature type="domain" description="Type I restriction modification DNA specificity" evidence="4">
    <location>
        <begin position="13"/>
        <end position="59"/>
    </location>
</feature>
<comment type="similarity">
    <text evidence="1">Belongs to the type-I restriction system S methylase family.</text>
</comment>
<dbReference type="InterPro" id="IPR052021">
    <property type="entry name" value="Type-I_RS_S_subunit"/>
</dbReference>
<protein>
    <submittedName>
        <fullName evidence="5">Restriction endonuclease S subunit</fullName>
    </submittedName>
</protein>
<evidence type="ECO:0000256" key="3">
    <source>
        <dbReference type="ARBA" id="ARBA00023125"/>
    </source>
</evidence>
<dbReference type="AlphaFoldDB" id="A0A839RQS5"/>
<keyword evidence="5" id="KW-0255">Endonuclease</keyword>
<keyword evidence="6" id="KW-1185">Reference proteome</keyword>
<dbReference type="InterPro" id="IPR044946">
    <property type="entry name" value="Restrct_endonuc_typeI_TRD_sf"/>
</dbReference>
<dbReference type="PANTHER" id="PTHR30408">
    <property type="entry name" value="TYPE-1 RESTRICTION ENZYME ECOKI SPECIFICITY PROTEIN"/>
    <property type="match status" value="1"/>
</dbReference>
<organism evidence="5 6">
    <name type="scientific">Hoyosella altamirensis</name>
    <dbReference type="NCBI Taxonomy" id="616997"/>
    <lineage>
        <taxon>Bacteria</taxon>
        <taxon>Bacillati</taxon>
        <taxon>Actinomycetota</taxon>
        <taxon>Actinomycetes</taxon>
        <taxon>Mycobacteriales</taxon>
        <taxon>Hoyosellaceae</taxon>
        <taxon>Hoyosella</taxon>
    </lineage>
</organism>
<dbReference type="Proteomes" id="UP000567922">
    <property type="component" value="Unassembled WGS sequence"/>
</dbReference>